<comment type="caution">
    <text evidence="1">The sequence shown here is derived from an EMBL/GenBank/DDBJ whole genome shotgun (WGS) entry which is preliminary data.</text>
</comment>
<reference evidence="1 2" key="1">
    <citation type="submission" date="2017-09" db="EMBL/GenBank/DDBJ databases">
        <title>Depth-based differentiation of microbial function through sediment-hosted aquifers and enrichment of novel symbionts in the deep terrestrial subsurface.</title>
        <authorList>
            <person name="Probst A.J."/>
            <person name="Ladd B."/>
            <person name="Jarett J.K."/>
            <person name="Geller-Mcgrath D.E."/>
            <person name="Sieber C.M."/>
            <person name="Emerson J.B."/>
            <person name="Anantharaman K."/>
            <person name="Thomas B.C."/>
            <person name="Malmstrom R."/>
            <person name="Stieglmeier M."/>
            <person name="Klingl A."/>
            <person name="Woyke T."/>
            <person name="Ryan C.M."/>
            <person name="Banfield J.F."/>
        </authorList>
    </citation>
    <scope>NUCLEOTIDE SEQUENCE [LARGE SCALE GENOMIC DNA]</scope>
    <source>
        <strain evidence="1">CG22_combo_CG10-13_8_21_14_all_37_9</strain>
    </source>
</reference>
<dbReference type="GO" id="GO:0016788">
    <property type="term" value="F:hydrolase activity, acting on ester bonds"/>
    <property type="evidence" value="ECO:0007669"/>
    <property type="project" value="InterPro"/>
</dbReference>
<dbReference type="Proteomes" id="UP000229334">
    <property type="component" value="Unassembled WGS sequence"/>
</dbReference>
<dbReference type="EMBL" id="PCSX01000036">
    <property type="protein sequence ID" value="PIP58047.1"/>
    <property type="molecule type" value="Genomic_DNA"/>
</dbReference>
<accession>A0A2H0BK49</accession>
<protein>
    <submittedName>
        <fullName evidence="1">Uncharacterized protein</fullName>
    </submittedName>
</protein>
<organism evidence="1 2">
    <name type="scientific">Candidatus Vogelbacteria bacterium CG22_combo_CG10-13_8_21_14_all_37_9</name>
    <dbReference type="NCBI Taxonomy" id="1975046"/>
    <lineage>
        <taxon>Bacteria</taxon>
        <taxon>Candidatus Vogeliibacteriota</taxon>
    </lineage>
</organism>
<dbReference type="AlphaFoldDB" id="A0A2H0BK49"/>
<evidence type="ECO:0000313" key="1">
    <source>
        <dbReference type="EMBL" id="PIP58047.1"/>
    </source>
</evidence>
<dbReference type="Gene3D" id="1.10.575.10">
    <property type="entry name" value="P1 Nuclease"/>
    <property type="match status" value="1"/>
</dbReference>
<dbReference type="SUPFAM" id="SSF48537">
    <property type="entry name" value="Phospholipase C/P1 nuclease"/>
    <property type="match status" value="1"/>
</dbReference>
<gene>
    <name evidence="1" type="ORF">COX02_02460</name>
</gene>
<evidence type="ECO:0000313" key="2">
    <source>
        <dbReference type="Proteomes" id="UP000229334"/>
    </source>
</evidence>
<dbReference type="InterPro" id="IPR008947">
    <property type="entry name" value="PLipase_C/P1_nuclease_dom_sf"/>
</dbReference>
<proteinExistence type="predicted"/>
<name>A0A2H0BK49_9BACT</name>
<sequence>MENRTIIKLFFIITLFLPIISFAYSDNITHPYLSGKAVDLFEQTYGSTFSSAEKQLIIQGSINEDSGVRWLKHFYDPVNNRGLNKGQFSTSKLWAHNQASIKNNYSWESAIYEYVYGNKNQGLLTLGHILHLLQDKTVPEHTRDDPHPLRSTYESFTRRNLPIPKTVPMILPSLDAYFDNLANFTNHNFFSDDTILKDYSDPKILKEVKELGTDGKIRTYGYGAFNNHLVFITNLVGTDGHIEKTYSIYDKVDNKVMIDYWNTLAPKAIAYNAGAIKLFFTEVEKEKQTGAIKLARQPWWQKLIDQAKLNLNQALASVRLAQGNESPKISPILATVGGKILGPNLPPAPPDWQKLETEIITAQNNLIALADNPTIPEQKISSIIHSVNSLVASLPTEIKTDLELELPLITEATSTTLASLDPPTILVPNDFSIPFATSTIIFSGIANASATAIFIIEIPEATTTVGVDGTWTLAVDFTLTGTTTLNFVAQNDLATSSATTITFAISSSTESTTNLTVNLGSLDCDPIFNQEHCLILNKTTTDITWSVDPPGDYHYKLYKFADYWSDYKFALISEETKILLTETDGPYSVSPPEYGDLAGLLLEVYDQADQLIATTTKDVWFLDQSPILINEIGWSGTSTETSTGQGNEWIELANYLPFPISLTNLKIKTTDNLVEFDLPTTDFIARAPNDGNAYYLIERQSDEVVADQPANFVTPFSITDDGEADLLNNTGFSLKLIRAENDSEQVLDETPFFDRQCEERQSPNIQAYQLCWPDPTGLGNSIERYESGTTRNSWQLHWEDQVRNGLDRNGQEIYGTPGRKNTYPYVALW</sequence>